<proteinExistence type="predicted"/>
<organism evidence="1 2">
    <name type="scientific">candidate division MSBL1 archaeon SCGC-AAA259D14</name>
    <dbReference type="NCBI Taxonomy" id="1698261"/>
    <lineage>
        <taxon>Archaea</taxon>
        <taxon>Methanobacteriati</taxon>
        <taxon>Methanobacteriota</taxon>
        <taxon>candidate division MSBL1</taxon>
    </lineage>
</organism>
<evidence type="ECO:0000313" key="2">
    <source>
        <dbReference type="Proteomes" id="UP000070589"/>
    </source>
</evidence>
<gene>
    <name evidence="1" type="ORF">AKJ62_02530</name>
</gene>
<dbReference type="EMBL" id="LHXL01000025">
    <property type="protein sequence ID" value="KXA89722.1"/>
    <property type="molecule type" value="Genomic_DNA"/>
</dbReference>
<comment type="caution">
    <text evidence="1">The sequence shown here is derived from an EMBL/GenBank/DDBJ whole genome shotgun (WGS) entry which is preliminary data.</text>
</comment>
<dbReference type="AlphaFoldDB" id="A0A133U695"/>
<evidence type="ECO:0000313" key="1">
    <source>
        <dbReference type="EMBL" id="KXA89722.1"/>
    </source>
</evidence>
<protein>
    <submittedName>
        <fullName evidence="1">Uncharacterized protein</fullName>
    </submittedName>
</protein>
<name>A0A133U695_9EURY</name>
<keyword evidence="2" id="KW-1185">Reference proteome</keyword>
<sequence>METGSIVVYLFSEKPETGEISSGEKIPEKIMANLEKYSLVIPINQYEKLGEEAKRDGLTIQEEIFSKYRYITEIPEEWEVIPLT</sequence>
<accession>A0A133U695</accession>
<dbReference type="Proteomes" id="UP000070589">
    <property type="component" value="Unassembled WGS sequence"/>
</dbReference>
<reference evidence="1 2" key="1">
    <citation type="journal article" date="2016" name="Sci. Rep.">
        <title>Metabolic traits of an uncultured archaeal lineage -MSBL1- from brine pools of the Red Sea.</title>
        <authorList>
            <person name="Mwirichia R."/>
            <person name="Alam I."/>
            <person name="Rashid M."/>
            <person name="Vinu M."/>
            <person name="Ba-Alawi W."/>
            <person name="Anthony Kamau A."/>
            <person name="Kamanda Ngugi D."/>
            <person name="Goker M."/>
            <person name="Klenk H.P."/>
            <person name="Bajic V."/>
            <person name="Stingl U."/>
        </authorList>
    </citation>
    <scope>NUCLEOTIDE SEQUENCE [LARGE SCALE GENOMIC DNA]</scope>
    <source>
        <strain evidence="1">SCGC-AAA259D14</strain>
    </source>
</reference>